<dbReference type="GO" id="GO:0033566">
    <property type="term" value="P:gamma-tubulin complex localization"/>
    <property type="evidence" value="ECO:0007669"/>
    <property type="project" value="InterPro"/>
</dbReference>
<dbReference type="VEuPathDB" id="FungiDB:BCV72DRAFT_302866"/>
<evidence type="ECO:0000256" key="1">
    <source>
        <dbReference type="ARBA" id="ARBA00003060"/>
    </source>
</evidence>
<dbReference type="Proteomes" id="UP000242414">
    <property type="component" value="Unassembled WGS sequence"/>
</dbReference>
<evidence type="ECO:0000256" key="5">
    <source>
        <dbReference type="ARBA" id="ARBA00022490"/>
    </source>
</evidence>
<comment type="function">
    <text evidence="1">Required for gamma-tubulin complex recruitment to the microtubule organizing center (MTOC).</text>
</comment>
<keyword evidence="5" id="KW-0963">Cytoplasm</keyword>
<evidence type="ECO:0000256" key="3">
    <source>
        <dbReference type="ARBA" id="ARBA00011015"/>
    </source>
</evidence>
<dbReference type="AlphaFoldDB" id="A0A1X0RBT4"/>
<dbReference type="GO" id="GO:0031021">
    <property type="term" value="C:interphase microtubule organizing center"/>
    <property type="evidence" value="ECO:0007669"/>
    <property type="project" value="TreeGrafter"/>
</dbReference>
<dbReference type="OrthoDB" id="48571at2759"/>
<proteinExistence type="inferred from homology"/>
<evidence type="ECO:0000256" key="7">
    <source>
        <dbReference type="ARBA" id="ARBA00029810"/>
    </source>
</evidence>
<evidence type="ECO:0000313" key="8">
    <source>
        <dbReference type="EMBL" id="ORE09454.1"/>
    </source>
</evidence>
<name>A0A1X0RBT4_RHIZD</name>
<reference evidence="8" key="1">
    <citation type="journal article" date="2016" name="Proc. Natl. Acad. Sci. U.S.A.">
        <title>Lipid metabolic changes in an early divergent fungus govern the establishment of a mutualistic symbiosis with endobacteria.</title>
        <authorList>
            <person name="Lastovetsky O.A."/>
            <person name="Gaspar M.L."/>
            <person name="Mondo S.J."/>
            <person name="LaButti K.M."/>
            <person name="Sandor L."/>
            <person name="Grigoriev I.V."/>
            <person name="Henry S.A."/>
            <person name="Pawlowska T.E."/>
        </authorList>
    </citation>
    <scope>NUCLEOTIDE SEQUENCE [LARGE SCALE GENOMIC DNA]</scope>
    <source>
        <strain evidence="8">ATCC 52814</strain>
    </source>
</reference>
<sequence>MDSAEEVSKTIDSKNINNNTTYARLLTDLTVLHEMATVLNTGLDRKTVGYCISLCEKGANPEALATIIKDLQKQQENKKKETNNKQ</sequence>
<evidence type="ECO:0000256" key="6">
    <source>
        <dbReference type="ARBA" id="ARBA00023212"/>
    </source>
</evidence>
<dbReference type="Pfam" id="PF12554">
    <property type="entry name" value="MOZART1"/>
    <property type="match status" value="1"/>
</dbReference>
<dbReference type="GO" id="GO:0005819">
    <property type="term" value="C:spindle"/>
    <property type="evidence" value="ECO:0007669"/>
    <property type="project" value="TreeGrafter"/>
</dbReference>
<dbReference type="InterPro" id="IPR022214">
    <property type="entry name" value="MZT1"/>
</dbReference>
<protein>
    <recommendedName>
        <fullName evidence="4">Mitotic-spindle organizing protein 1</fullName>
    </recommendedName>
    <alternativeName>
        <fullName evidence="7">Mitotic-spindle organizing protein associated with a ring of gamma-tubulin 1</fullName>
    </alternativeName>
</protein>
<dbReference type="PANTHER" id="PTHR28520">
    <property type="entry name" value="MITOTIC-SPINDLE ORGANIZING PROTEIN 1"/>
    <property type="match status" value="1"/>
</dbReference>
<dbReference type="GO" id="GO:0051415">
    <property type="term" value="P:microtubule nucleation by interphase microtubule organizing center"/>
    <property type="evidence" value="ECO:0007669"/>
    <property type="project" value="TreeGrafter"/>
</dbReference>
<dbReference type="EMBL" id="KV921876">
    <property type="protein sequence ID" value="ORE09454.1"/>
    <property type="molecule type" value="Genomic_DNA"/>
</dbReference>
<dbReference type="PANTHER" id="PTHR28520:SF2">
    <property type="entry name" value="MITOTIC-SPINDLE ORGANIZING PROTEIN 1"/>
    <property type="match status" value="1"/>
</dbReference>
<dbReference type="GO" id="GO:0090307">
    <property type="term" value="P:mitotic spindle assembly"/>
    <property type="evidence" value="ECO:0007669"/>
    <property type="project" value="TreeGrafter"/>
</dbReference>
<dbReference type="GO" id="GO:0000931">
    <property type="term" value="C:gamma-tubulin ring complex"/>
    <property type="evidence" value="ECO:0007669"/>
    <property type="project" value="InterPro"/>
</dbReference>
<gene>
    <name evidence="8" type="ORF">BCV72DRAFT_302866</name>
</gene>
<comment type="similarity">
    <text evidence="3">Belongs to the MOZART1 family.</text>
</comment>
<organism evidence="8">
    <name type="scientific">Rhizopus microsporus var. microsporus</name>
    <dbReference type="NCBI Taxonomy" id="86635"/>
    <lineage>
        <taxon>Eukaryota</taxon>
        <taxon>Fungi</taxon>
        <taxon>Fungi incertae sedis</taxon>
        <taxon>Mucoromycota</taxon>
        <taxon>Mucoromycotina</taxon>
        <taxon>Mucoromycetes</taxon>
        <taxon>Mucorales</taxon>
        <taxon>Mucorineae</taxon>
        <taxon>Rhizopodaceae</taxon>
        <taxon>Rhizopus</taxon>
    </lineage>
</organism>
<keyword evidence="6" id="KW-0206">Cytoskeleton</keyword>
<evidence type="ECO:0000256" key="4">
    <source>
        <dbReference type="ARBA" id="ARBA00016992"/>
    </source>
</evidence>
<accession>A0A1X0RBT4</accession>
<evidence type="ECO:0000256" key="2">
    <source>
        <dbReference type="ARBA" id="ARBA00004267"/>
    </source>
</evidence>
<comment type="subcellular location">
    <subcellularLocation>
        <location evidence="2">Cytoplasm</location>
        <location evidence="2">Cytoskeleton</location>
        <location evidence="2">Microtubule organizing center</location>
    </subcellularLocation>
</comment>